<comment type="caution">
    <text evidence="1">The sequence shown here is derived from an EMBL/GenBank/DDBJ whole genome shotgun (WGS) entry which is preliminary data.</text>
</comment>
<protein>
    <submittedName>
        <fullName evidence="1">DUF6573 family protein</fullName>
    </submittedName>
</protein>
<reference evidence="1 2" key="1">
    <citation type="submission" date="2024-08" db="EMBL/GenBank/DDBJ databases">
        <title>Whole-genome sequencing of halo(alkali)philic microorganisms from hypersaline lakes.</title>
        <authorList>
            <person name="Sorokin D.Y."/>
            <person name="Merkel A.Y."/>
            <person name="Messina E."/>
            <person name="Yakimov M."/>
        </authorList>
    </citation>
    <scope>NUCLEOTIDE SEQUENCE [LARGE SCALE GENOMIC DNA]</scope>
    <source>
        <strain evidence="1 2">AB-hyl4</strain>
    </source>
</reference>
<dbReference type="RefSeq" id="WP_425346281.1">
    <property type="nucleotide sequence ID" value="NZ_JBGUBD010000008.1"/>
</dbReference>
<organism evidence="1 2">
    <name type="scientific">Natronomicrosphaera hydrolytica</name>
    <dbReference type="NCBI Taxonomy" id="3242702"/>
    <lineage>
        <taxon>Bacteria</taxon>
        <taxon>Pseudomonadati</taxon>
        <taxon>Planctomycetota</taxon>
        <taxon>Phycisphaerae</taxon>
        <taxon>Phycisphaerales</taxon>
        <taxon>Phycisphaeraceae</taxon>
        <taxon>Natronomicrosphaera</taxon>
    </lineage>
</organism>
<name>A0ABV4U6Z9_9BACT</name>
<dbReference type="EMBL" id="JBGUBD010000008">
    <property type="protein sequence ID" value="MFA9479360.1"/>
    <property type="molecule type" value="Genomic_DNA"/>
</dbReference>
<keyword evidence="2" id="KW-1185">Reference proteome</keyword>
<dbReference type="Proteomes" id="UP001575105">
    <property type="component" value="Unassembled WGS sequence"/>
</dbReference>
<dbReference type="InterPro" id="IPR046480">
    <property type="entry name" value="DUF6573"/>
</dbReference>
<proteinExistence type="predicted"/>
<gene>
    <name evidence="1" type="ORF">ACERK3_13805</name>
</gene>
<dbReference type="Pfam" id="PF20213">
    <property type="entry name" value="DUF6573"/>
    <property type="match status" value="1"/>
</dbReference>
<accession>A0ABV4U6Z9</accession>
<sequence>MAETHPEPDPIIYRYTRQQALNDGVLVDLTEWAKETGFHCPVACTAAVWHGYVVPREGLRSLGQSERGRGHDLLWMLYHAIRRSRRKDQLLFQVIFLMEPERQETVTLKVICGPGDEGEPVLTILLPNED</sequence>
<evidence type="ECO:0000313" key="1">
    <source>
        <dbReference type="EMBL" id="MFA9479360.1"/>
    </source>
</evidence>
<evidence type="ECO:0000313" key="2">
    <source>
        <dbReference type="Proteomes" id="UP001575105"/>
    </source>
</evidence>